<evidence type="ECO:0000259" key="2">
    <source>
        <dbReference type="Pfam" id="PF01370"/>
    </source>
</evidence>
<dbReference type="Pfam" id="PF01370">
    <property type="entry name" value="Epimerase"/>
    <property type="match status" value="1"/>
</dbReference>
<protein>
    <submittedName>
        <fullName evidence="3">Uncharacterized 37.6 kDa protein in cld 5'region</fullName>
    </submittedName>
</protein>
<keyword evidence="1" id="KW-0520">NAD</keyword>
<sequence>MTMEDRVVLVTGSAGFIGFSLSRKLLEAGRTVVGIDNLNSYYDVNLKKARLEILKSFNKFSFYHIDIQDLNSLEDIFNKQRIDVVCNLAAQAGVRHSLTDPFSYQKSNLEGFLNLLEMARHNTISNFVYASSSSVYGSNKKSPFSVDDRVDNPISLYAATKKANELMAHAYSHLYHIPCTGLRYFTVYGPWGRPDMALFLFTDAILNNRPINVYNFGDMKRDFTYIDDIVAGTIAAIDRPVPYEVFNLGNSKTEHLMTLIEILEDELGRKAEKNLMPMQPGDVKETSADIQKSRDLLGFDPKTTLEIGIKKFVQWYREFYKV</sequence>
<dbReference type="Gene3D" id="3.40.50.720">
    <property type="entry name" value="NAD(P)-binding Rossmann-like Domain"/>
    <property type="match status" value="1"/>
</dbReference>
<accession>A0A445MTC4</accession>
<dbReference type="EMBL" id="OJIN01000059">
    <property type="protein sequence ID" value="SPD72718.1"/>
    <property type="molecule type" value="Genomic_DNA"/>
</dbReference>
<dbReference type="PRINTS" id="PR01713">
    <property type="entry name" value="NUCEPIMERASE"/>
</dbReference>
<reference evidence="3" key="1">
    <citation type="submission" date="2018-01" db="EMBL/GenBank/DDBJ databases">
        <authorList>
            <person name="Regsiter A."/>
            <person name="William W."/>
        </authorList>
    </citation>
    <scope>NUCLEOTIDE SEQUENCE</scope>
    <source>
        <strain evidence="3">TRIP AH-1</strain>
    </source>
</reference>
<dbReference type="Gene3D" id="3.90.25.10">
    <property type="entry name" value="UDP-galactose 4-epimerase, domain 1"/>
    <property type="match status" value="1"/>
</dbReference>
<dbReference type="InterPro" id="IPR001509">
    <property type="entry name" value="Epimerase_deHydtase"/>
</dbReference>
<organism evidence="3">
    <name type="scientific">uncultured Desulfobacterium sp</name>
    <dbReference type="NCBI Taxonomy" id="201089"/>
    <lineage>
        <taxon>Bacteria</taxon>
        <taxon>Pseudomonadati</taxon>
        <taxon>Thermodesulfobacteriota</taxon>
        <taxon>Desulfobacteria</taxon>
        <taxon>Desulfobacterales</taxon>
        <taxon>Desulfobacteriaceae</taxon>
        <taxon>Desulfobacterium</taxon>
        <taxon>environmental samples</taxon>
    </lineage>
</organism>
<gene>
    <name evidence="3" type="ORF">PITCH_A1510007</name>
</gene>
<feature type="domain" description="NAD-dependent epimerase/dehydratase" evidence="2">
    <location>
        <begin position="8"/>
        <end position="249"/>
    </location>
</feature>
<dbReference type="AlphaFoldDB" id="A0A445MTC4"/>
<evidence type="ECO:0000313" key="3">
    <source>
        <dbReference type="EMBL" id="SPD72718.1"/>
    </source>
</evidence>
<evidence type="ECO:0000256" key="1">
    <source>
        <dbReference type="ARBA" id="ARBA00023027"/>
    </source>
</evidence>
<dbReference type="InterPro" id="IPR036291">
    <property type="entry name" value="NAD(P)-bd_dom_sf"/>
</dbReference>
<name>A0A445MTC4_9BACT</name>
<dbReference type="SUPFAM" id="SSF51735">
    <property type="entry name" value="NAD(P)-binding Rossmann-fold domains"/>
    <property type="match status" value="1"/>
</dbReference>
<dbReference type="PANTHER" id="PTHR43574">
    <property type="entry name" value="EPIMERASE-RELATED"/>
    <property type="match status" value="1"/>
</dbReference>
<dbReference type="CDD" id="cd05253">
    <property type="entry name" value="UDP_GE_SDE_e"/>
    <property type="match status" value="1"/>
</dbReference>
<proteinExistence type="predicted"/>